<accession>A0AAW2H284</accession>
<dbReference type="AlphaFoldDB" id="A0AAW2H284"/>
<evidence type="ECO:0000313" key="2">
    <source>
        <dbReference type="Proteomes" id="UP001430953"/>
    </source>
</evidence>
<dbReference type="Proteomes" id="UP001430953">
    <property type="component" value="Unassembled WGS sequence"/>
</dbReference>
<dbReference type="EMBL" id="JADYXP020000001">
    <property type="protein sequence ID" value="KAL0133680.1"/>
    <property type="molecule type" value="Genomic_DNA"/>
</dbReference>
<proteinExistence type="predicted"/>
<keyword evidence="2" id="KW-1185">Reference proteome</keyword>
<gene>
    <name evidence="1" type="ORF">PUN28_000963</name>
</gene>
<reference evidence="1 2" key="1">
    <citation type="submission" date="2023-03" db="EMBL/GenBank/DDBJ databases">
        <title>High recombination rates correlate with genetic variation in Cardiocondyla obscurior ants.</title>
        <authorList>
            <person name="Errbii M."/>
        </authorList>
    </citation>
    <scope>NUCLEOTIDE SEQUENCE [LARGE SCALE GENOMIC DNA]</scope>
    <source>
        <strain evidence="1">Alpha-2009</strain>
        <tissue evidence="1">Whole body</tissue>
    </source>
</reference>
<name>A0AAW2H284_9HYME</name>
<protein>
    <submittedName>
        <fullName evidence="1">Uncharacterized protein</fullName>
    </submittedName>
</protein>
<organism evidence="1 2">
    <name type="scientific">Cardiocondyla obscurior</name>
    <dbReference type="NCBI Taxonomy" id="286306"/>
    <lineage>
        <taxon>Eukaryota</taxon>
        <taxon>Metazoa</taxon>
        <taxon>Ecdysozoa</taxon>
        <taxon>Arthropoda</taxon>
        <taxon>Hexapoda</taxon>
        <taxon>Insecta</taxon>
        <taxon>Pterygota</taxon>
        <taxon>Neoptera</taxon>
        <taxon>Endopterygota</taxon>
        <taxon>Hymenoptera</taxon>
        <taxon>Apocrita</taxon>
        <taxon>Aculeata</taxon>
        <taxon>Formicoidea</taxon>
        <taxon>Formicidae</taxon>
        <taxon>Myrmicinae</taxon>
        <taxon>Cardiocondyla</taxon>
    </lineage>
</organism>
<comment type="caution">
    <text evidence="1">The sequence shown here is derived from an EMBL/GenBank/DDBJ whole genome shotgun (WGS) entry which is preliminary data.</text>
</comment>
<evidence type="ECO:0000313" key="1">
    <source>
        <dbReference type="EMBL" id="KAL0133680.1"/>
    </source>
</evidence>
<sequence>MAEKKGKDRMKMRPDEATSFTFRKMCSENKTRKKRVLGKSTLLTITLAKFSTRVSVSKAIKSTRKINMFRDKRSSDTAHSD</sequence>